<accession>A0A2S4L9L1</accession>
<organism evidence="3 4">
    <name type="scientific">Tolypocladium paradoxum</name>
    <dbReference type="NCBI Taxonomy" id="94208"/>
    <lineage>
        <taxon>Eukaryota</taxon>
        <taxon>Fungi</taxon>
        <taxon>Dikarya</taxon>
        <taxon>Ascomycota</taxon>
        <taxon>Pezizomycotina</taxon>
        <taxon>Sordariomycetes</taxon>
        <taxon>Hypocreomycetidae</taxon>
        <taxon>Hypocreales</taxon>
        <taxon>Ophiocordycipitaceae</taxon>
        <taxon>Tolypocladium</taxon>
    </lineage>
</organism>
<protein>
    <submittedName>
        <fullName evidence="3">Uncharacterized protein</fullName>
    </submittedName>
</protein>
<dbReference type="AlphaFoldDB" id="A0A2S4L9L1"/>
<dbReference type="Proteomes" id="UP000237481">
    <property type="component" value="Unassembled WGS sequence"/>
</dbReference>
<feature type="compositionally biased region" description="Basic residues" evidence="1">
    <location>
        <begin position="116"/>
        <end position="151"/>
    </location>
</feature>
<feature type="non-terminal residue" evidence="3">
    <location>
        <position position="1"/>
    </location>
</feature>
<evidence type="ECO:0000256" key="2">
    <source>
        <dbReference type="SAM" id="Phobius"/>
    </source>
</evidence>
<comment type="caution">
    <text evidence="3">The sequence shown here is derived from an EMBL/GenBank/DDBJ whole genome shotgun (WGS) entry which is preliminary data.</text>
</comment>
<keyword evidence="4" id="KW-1185">Reference proteome</keyword>
<name>A0A2S4L9L1_9HYPO</name>
<sequence>QPRRRRRRRRRAALVVGPRRRRPPRRRPPRPAGLRRAAALLRPRHRPAAPRVHHLGDLLVGARPRPAHWGRAVCVAGSPRRGRHVLVPGEVQVWAQGGAEQHRQGQQGPRSDATCSHHRRLGGCHNNRLRSRQHRCQQPRTSRQPRLRSLPRSRLVHVHGRLWLGRRRLRIIRPALKVIYSAWCIFAYVGP</sequence>
<keyword evidence="2" id="KW-0472">Membrane</keyword>
<feature type="transmembrane region" description="Helical" evidence="2">
    <location>
        <begin position="171"/>
        <end position="189"/>
    </location>
</feature>
<proteinExistence type="predicted"/>
<reference evidence="3 4" key="1">
    <citation type="submission" date="2018-01" db="EMBL/GenBank/DDBJ databases">
        <title>Harnessing the power of phylogenomics to disentangle the directionality and signatures of interkingdom host jumping in the parasitic fungal genus Tolypocladium.</title>
        <authorList>
            <person name="Quandt C.A."/>
            <person name="Patterson W."/>
            <person name="Spatafora J.W."/>
        </authorList>
    </citation>
    <scope>NUCLEOTIDE SEQUENCE [LARGE SCALE GENOMIC DNA]</scope>
    <source>
        <strain evidence="3 4">NRBC 100945</strain>
    </source>
</reference>
<evidence type="ECO:0000313" key="4">
    <source>
        <dbReference type="Proteomes" id="UP000237481"/>
    </source>
</evidence>
<feature type="compositionally biased region" description="Basic residues" evidence="1">
    <location>
        <begin position="1"/>
        <end position="29"/>
    </location>
</feature>
<evidence type="ECO:0000313" key="3">
    <source>
        <dbReference type="EMBL" id="POR39135.1"/>
    </source>
</evidence>
<evidence type="ECO:0000256" key="1">
    <source>
        <dbReference type="SAM" id="MobiDB-lite"/>
    </source>
</evidence>
<keyword evidence="2" id="KW-1133">Transmembrane helix</keyword>
<keyword evidence="2" id="KW-0812">Transmembrane</keyword>
<dbReference type="EMBL" id="PKSG01000069">
    <property type="protein sequence ID" value="POR39135.1"/>
    <property type="molecule type" value="Genomic_DNA"/>
</dbReference>
<feature type="region of interest" description="Disordered" evidence="1">
    <location>
        <begin position="1"/>
        <end position="34"/>
    </location>
</feature>
<gene>
    <name evidence="3" type="ORF">TPAR_00667</name>
</gene>
<feature type="region of interest" description="Disordered" evidence="1">
    <location>
        <begin position="97"/>
        <end position="151"/>
    </location>
</feature>